<evidence type="ECO:0000313" key="2">
    <source>
        <dbReference type="Proteomes" id="UP000008975"/>
    </source>
</evidence>
<proteinExistence type="predicted"/>
<dbReference type="EMBL" id="AP012052">
    <property type="protein sequence ID" value="BAJ75158.1"/>
    <property type="molecule type" value="Genomic_DNA"/>
</dbReference>
<accession>E8NES3</accession>
<name>E8NES3_MICTS</name>
<evidence type="ECO:0008006" key="3">
    <source>
        <dbReference type="Google" id="ProtNLM"/>
    </source>
</evidence>
<dbReference type="KEGG" id="mts:MTES_2194"/>
<reference key="2">
    <citation type="submission" date="2011-02" db="EMBL/GenBank/DDBJ databases">
        <title>Genome sequence of Microbacterium testaceum StLB037.</title>
        <authorList>
            <person name="Morohoshi T."/>
            <person name="Wang W.Z."/>
            <person name="Someya N."/>
            <person name="Ikeda T."/>
        </authorList>
    </citation>
    <scope>NUCLEOTIDE SEQUENCE</scope>
    <source>
        <strain>StLB037</strain>
    </source>
</reference>
<dbReference type="SUPFAM" id="SSF53448">
    <property type="entry name" value="Nucleotide-diphospho-sugar transferases"/>
    <property type="match status" value="1"/>
</dbReference>
<dbReference type="Proteomes" id="UP000008975">
    <property type="component" value="Chromosome"/>
</dbReference>
<reference evidence="1 2" key="1">
    <citation type="journal article" date="2011" name="J. Bacteriol.">
        <title>Genome sequence of Microbacterium testaceum StLB037, an N-acylhomoserine lactone-degrading bacterium isolated from potato leaves.</title>
        <authorList>
            <person name="Morohoshi T."/>
            <person name="Wang W.-Z."/>
            <person name="Someya N."/>
            <person name="Ikeda T."/>
        </authorList>
    </citation>
    <scope>NUCLEOTIDE SEQUENCE [LARGE SCALE GENOMIC DNA]</scope>
    <source>
        <strain evidence="1 2">StLB037</strain>
    </source>
</reference>
<dbReference type="Gene3D" id="3.90.550.10">
    <property type="entry name" value="Spore Coat Polysaccharide Biosynthesis Protein SpsA, Chain A"/>
    <property type="match status" value="1"/>
</dbReference>
<gene>
    <name evidence="1" type="ordered locus">MTES_2194</name>
</gene>
<dbReference type="RefSeq" id="WP_013585283.1">
    <property type="nucleotide sequence ID" value="NC_015125.1"/>
</dbReference>
<sequence length="294" mass="31353">MTAPHIVALIPTISGARIAAAGPWIAGLSAHGVDVRVVANAASVVASPPSVGARVIDSRANSGFARSLTAAMATIDAWDWVILLNDDLLLDETSPARIRAAIVEAASDILLFDPEPARPIPGRRGVFESLSLFEAVLARLRRRRKRFSAGPGAPTYKSFSAVAISHAVWSDLGGLDDRFVFCFEDAYFVRAHLARGGSTPASVDVGITHDKSTTTGRHIARVLPAIAYSARTYLVATGCRPRLAEALVLLALVARLPLVPFAAAPIRPHVLGILRSLLAVARRREPALPRYELL</sequence>
<protein>
    <recommendedName>
        <fullName evidence="3">Glycosyltransferase</fullName>
    </recommendedName>
</protein>
<evidence type="ECO:0000313" key="1">
    <source>
        <dbReference type="EMBL" id="BAJ75158.1"/>
    </source>
</evidence>
<dbReference type="AlphaFoldDB" id="E8NES3"/>
<dbReference type="HOGENOM" id="CLU_945999_0_0_11"/>
<dbReference type="OrthoDB" id="9771846at2"/>
<dbReference type="InterPro" id="IPR029044">
    <property type="entry name" value="Nucleotide-diphossugar_trans"/>
</dbReference>
<organism evidence="1 2">
    <name type="scientific">Microbacterium testaceum (strain StLB037)</name>
    <dbReference type="NCBI Taxonomy" id="979556"/>
    <lineage>
        <taxon>Bacteria</taxon>
        <taxon>Bacillati</taxon>
        <taxon>Actinomycetota</taxon>
        <taxon>Actinomycetes</taxon>
        <taxon>Micrococcales</taxon>
        <taxon>Microbacteriaceae</taxon>
        <taxon>Microbacterium</taxon>
    </lineage>
</organism>
<dbReference type="STRING" id="979556.MTES_2194"/>